<gene>
    <name evidence="3" type="primary">wecB</name>
    <name evidence="3" type="ORF">NMK_3280</name>
</gene>
<dbReference type="SUPFAM" id="SSF53756">
    <property type="entry name" value="UDP-Glycosyltransferase/glycogen phosphorylase"/>
    <property type="match status" value="1"/>
</dbReference>
<evidence type="ECO:0000259" key="2">
    <source>
        <dbReference type="Pfam" id="PF02350"/>
    </source>
</evidence>
<dbReference type="RefSeq" id="WP_109016811.1">
    <property type="nucleotide sequence ID" value="NZ_BDOQ01000019.1"/>
</dbReference>
<dbReference type="EC" id="5.1.3.14" evidence="3"/>
<comment type="caution">
    <text evidence="3">The sequence shown here is derived from an EMBL/GenBank/DDBJ whole genome shotgun (WGS) entry which is preliminary data.</text>
</comment>
<accession>A0A2R5FCT8</accession>
<dbReference type="InterPro" id="IPR003331">
    <property type="entry name" value="UDP_GlcNAc_Epimerase_2_dom"/>
</dbReference>
<feature type="domain" description="UDP-N-acetylglucosamine 2-epimerase" evidence="2">
    <location>
        <begin position="24"/>
        <end position="326"/>
    </location>
</feature>
<evidence type="ECO:0000313" key="3">
    <source>
        <dbReference type="EMBL" id="GBG15669.1"/>
    </source>
</evidence>
<dbReference type="AlphaFoldDB" id="A0A2R5FCT8"/>
<organism evidence="3 4">
    <name type="scientific">Novimethylophilus kurashikiensis</name>
    <dbReference type="NCBI Taxonomy" id="1825523"/>
    <lineage>
        <taxon>Bacteria</taxon>
        <taxon>Pseudomonadati</taxon>
        <taxon>Pseudomonadota</taxon>
        <taxon>Betaproteobacteria</taxon>
        <taxon>Nitrosomonadales</taxon>
        <taxon>Methylophilaceae</taxon>
        <taxon>Novimethylophilus</taxon>
    </lineage>
</organism>
<dbReference type="OrthoDB" id="9803238at2"/>
<dbReference type="EMBL" id="BDOQ01000019">
    <property type="protein sequence ID" value="GBG15669.1"/>
    <property type="molecule type" value="Genomic_DNA"/>
</dbReference>
<protein>
    <submittedName>
        <fullName evidence="3">UDP-N-acetylglucosamine 2-epimerase (Non-hydrolysing)</fullName>
        <ecNumber evidence="3">5.1.3.14</ecNumber>
    </submittedName>
</protein>
<evidence type="ECO:0000256" key="1">
    <source>
        <dbReference type="RuleBase" id="RU003513"/>
    </source>
</evidence>
<comment type="similarity">
    <text evidence="1">Belongs to the UDP-N-acetylglucosamine 2-epimerase family.</text>
</comment>
<dbReference type="Gene3D" id="3.40.50.2000">
    <property type="entry name" value="Glycogen Phosphorylase B"/>
    <property type="match status" value="2"/>
</dbReference>
<dbReference type="InterPro" id="IPR029767">
    <property type="entry name" value="WecB-like"/>
</dbReference>
<sequence length="359" mass="41167">MIHIVIGTKAQLIKMAPVMSALRNAGLSYRYISTGQHRETMEEILNNFGLKGPDITLYSGPDITSIPKMLVWALRILWHTFKDRKRIFENDRKGIVLVHGDTFSTLLGALMGKAARLKVGHVESGLRSYNLFHPFPEEITRLLTFALADYYFCPGTWAIKNLERYKGVRIDMGANTLLDALEMAKSKIANISVDIPEEPYAIATLHRFENVFSKPALERLVDIVGRIAESKKVVFILHKPTFNKLKEFNLYDILQSHPRVELRPRYDYFRFIKLIDSADFVISDGGSNQEECFYLGKPILLLRQATEREEGLDVNCVLSRYDYATIKDFTENFQRFQRPPFHPAISPSDRIALECVAFQ</sequence>
<reference evidence="3 4" key="1">
    <citation type="journal article" date="2018" name="Environ. Microbiol.">
        <title>Isolation and genomic characterization of Novimethylophilus kurashikiensis gen. nov. sp. nov., a new lanthanide-dependent methylotrophic species of Methylophilaceae.</title>
        <authorList>
            <person name="Lv H."/>
            <person name="Sahin N."/>
            <person name="Tani A."/>
        </authorList>
    </citation>
    <scope>NUCLEOTIDE SEQUENCE [LARGE SCALE GENOMIC DNA]</scope>
    <source>
        <strain evidence="3 4">La2-4</strain>
    </source>
</reference>
<proteinExistence type="inferred from homology"/>
<evidence type="ECO:0000313" key="4">
    <source>
        <dbReference type="Proteomes" id="UP000245081"/>
    </source>
</evidence>
<keyword evidence="4" id="KW-1185">Reference proteome</keyword>
<dbReference type="PANTHER" id="PTHR43174:SF1">
    <property type="entry name" value="UDP-N-ACETYLGLUCOSAMINE 2-EPIMERASE"/>
    <property type="match status" value="1"/>
</dbReference>
<dbReference type="Pfam" id="PF02350">
    <property type="entry name" value="Epimerase_2"/>
    <property type="match status" value="1"/>
</dbReference>
<keyword evidence="1 3" id="KW-0413">Isomerase</keyword>
<dbReference type="Proteomes" id="UP000245081">
    <property type="component" value="Unassembled WGS sequence"/>
</dbReference>
<dbReference type="GO" id="GO:0008761">
    <property type="term" value="F:UDP-N-acetylglucosamine 2-epimerase activity"/>
    <property type="evidence" value="ECO:0007669"/>
    <property type="project" value="UniProtKB-EC"/>
</dbReference>
<dbReference type="PANTHER" id="PTHR43174">
    <property type="entry name" value="UDP-N-ACETYLGLUCOSAMINE 2-EPIMERASE"/>
    <property type="match status" value="1"/>
</dbReference>
<name>A0A2R5FCT8_9PROT</name>